<dbReference type="Proteomes" id="UP000316304">
    <property type="component" value="Unassembled WGS sequence"/>
</dbReference>
<keyword evidence="4 6" id="KW-1133">Transmembrane helix</keyword>
<feature type="transmembrane region" description="Helical" evidence="6">
    <location>
        <begin position="223"/>
        <end position="246"/>
    </location>
</feature>
<dbReference type="InterPro" id="IPR022791">
    <property type="entry name" value="L-PG_synthase/AglD"/>
</dbReference>
<organism evidence="7 8">
    <name type="scientific">Novipirellula galeiformis</name>
    <dbReference type="NCBI Taxonomy" id="2528004"/>
    <lineage>
        <taxon>Bacteria</taxon>
        <taxon>Pseudomonadati</taxon>
        <taxon>Planctomycetota</taxon>
        <taxon>Planctomycetia</taxon>
        <taxon>Pirellulales</taxon>
        <taxon>Pirellulaceae</taxon>
        <taxon>Novipirellula</taxon>
    </lineage>
</organism>
<evidence type="ECO:0000313" key="7">
    <source>
        <dbReference type="EMBL" id="TWU22176.1"/>
    </source>
</evidence>
<comment type="caution">
    <text evidence="7">The sequence shown here is derived from an EMBL/GenBank/DDBJ whole genome shotgun (WGS) entry which is preliminary data.</text>
</comment>
<feature type="transmembrane region" description="Helical" evidence="6">
    <location>
        <begin position="303"/>
        <end position="326"/>
    </location>
</feature>
<dbReference type="AlphaFoldDB" id="A0A5C6CG12"/>
<dbReference type="GO" id="GO:0005886">
    <property type="term" value="C:plasma membrane"/>
    <property type="evidence" value="ECO:0007669"/>
    <property type="project" value="UniProtKB-SubCell"/>
</dbReference>
<evidence type="ECO:0000256" key="5">
    <source>
        <dbReference type="ARBA" id="ARBA00023136"/>
    </source>
</evidence>
<feature type="transmembrane region" description="Helical" evidence="6">
    <location>
        <begin position="91"/>
        <end position="114"/>
    </location>
</feature>
<keyword evidence="8" id="KW-1185">Reference proteome</keyword>
<keyword evidence="5 6" id="KW-0472">Membrane</keyword>
<dbReference type="Pfam" id="PF03706">
    <property type="entry name" value="LPG_synthase_TM"/>
    <property type="match status" value="1"/>
</dbReference>
<keyword evidence="2" id="KW-1003">Cell membrane</keyword>
<keyword evidence="3 6" id="KW-0812">Transmembrane</keyword>
<evidence type="ECO:0000313" key="8">
    <source>
        <dbReference type="Proteomes" id="UP000316304"/>
    </source>
</evidence>
<accession>A0A5C6CG12</accession>
<dbReference type="RefSeq" id="WP_231612359.1">
    <property type="nucleotide sequence ID" value="NZ_SJPT01000005.1"/>
</dbReference>
<dbReference type="PANTHER" id="PTHR40277">
    <property type="entry name" value="BLL5419 PROTEIN"/>
    <property type="match status" value="1"/>
</dbReference>
<feature type="transmembrane region" description="Helical" evidence="6">
    <location>
        <begin position="48"/>
        <end position="71"/>
    </location>
</feature>
<evidence type="ECO:0000256" key="4">
    <source>
        <dbReference type="ARBA" id="ARBA00022989"/>
    </source>
</evidence>
<dbReference type="NCBIfam" id="TIGR00374">
    <property type="entry name" value="flippase-like domain"/>
    <property type="match status" value="1"/>
</dbReference>
<comment type="subcellular location">
    <subcellularLocation>
        <location evidence="1">Cell membrane</location>
        <topology evidence="1">Multi-pass membrane protein</topology>
    </subcellularLocation>
</comment>
<feature type="transmembrane region" description="Helical" evidence="6">
    <location>
        <begin position="171"/>
        <end position="188"/>
    </location>
</feature>
<dbReference type="EMBL" id="SJPT01000005">
    <property type="protein sequence ID" value="TWU22176.1"/>
    <property type="molecule type" value="Genomic_DNA"/>
</dbReference>
<sequence>MGNYPASMHLTWKKSATIALKFVIPVAIITWLANHIDWAQLSAQPKDYRLLVGALAVAMVGLSLSFARWCLLVRCQGISLSMLEAFRLGSIGFLLNFVSAGSVGGDLFKAIFLAKQRPGKRIEAVASVVVDRGVGLYGLLVLVALGLMLIEPSQSTEIDRQQMQQIKGATLTLMTVGSIVLCVLVLGGKGVDRLVRWGSGLSFVGPVVAKVGPPLRMFHAHPIAFLVSILMSLGVHSSMILSMYLIARGLYTDPPTLVEHFVIVPIGMLAAAMPITPAGLGVYEATIAWLYKIVPATKTTASGALVALVFEIVKVAMAAIGTVFYWTSSKELRESVEEAEEGSDDEG</sequence>
<evidence type="ECO:0000256" key="6">
    <source>
        <dbReference type="SAM" id="Phobius"/>
    </source>
</evidence>
<feature type="transmembrane region" description="Helical" evidence="6">
    <location>
        <begin position="266"/>
        <end position="291"/>
    </location>
</feature>
<evidence type="ECO:0000256" key="2">
    <source>
        <dbReference type="ARBA" id="ARBA00022475"/>
    </source>
</evidence>
<gene>
    <name evidence="7" type="ORF">Pla52o_32310</name>
</gene>
<protein>
    <submittedName>
        <fullName evidence="7">Uncharacterized protein</fullName>
    </submittedName>
</protein>
<feature type="transmembrane region" description="Helical" evidence="6">
    <location>
        <begin position="18"/>
        <end position="36"/>
    </location>
</feature>
<dbReference type="PANTHER" id="PTHR40277:SF1">
    <property type="entry name" value="BLL5419 PROTEIN"/>
    <property type="match status" value="1"/>
</dbReference>
<feature type="transmembrane region" description="Helical" evidence="6">
    <location>
        <begin position="134"/>
        <end position="150"/>
    </location>
</feature>
<name>A0A5C6CG12_9BACT</name>
<proteinExistence type="predicted"/>
<evidence type="ECO:0000256" key="1">
    <source>
        <dbReference type="ARBA" id="ARBA00004651"/>
    </source>
</evidence>
<reference evidence="7 8" key="1">
    <citation type="submission" date="2019-02" db="EMBL/GenBank/DDBJ databases">
        <title>Deep-cultivation of Planctomycetes and their phenomic and genomic characterization uncovers novel biology.</title>
        <authorList>
            <person name="Wiegand S."/>
            <person name="Jogler M."/>
            <person name="Boedeker C."/>
            <person name="Pinto D."/>
            <person name="Vollmers J."/>
            <person name="Rivas-Marin E."/>
            <person name="Kohn T."/>
            <person name="Peeters S.H."/>
            <person name="Heuer A."/>
            <person name="Rast P."/>
            <person name="Oberbeckmann S."/>
            <person name="Bunk B."/>
            <person name="Jeske O."/>
            <person name="Meyerdierks A."/>
            <person name="Storesund J.E."/>
            <person name="Kallscheuer N."/>
            <person name="Luecker S."/>
            <person name="Lage O.M."/>
            <person name="Pohl T."/>
            <person name="Merkel B.J."/>
            <person name="Hornburger P."/>
            <person name="Mueller R.-W."/>
            <person name="Bruemmer F."/>
            <person name="Labrenz M."/>
            <person name="Spormann A.M."/>
            <person name="Op Den Camp H."/>
            <person name="Overmann J."/>
            <person name="Amann R."/>
            <person name="Jetten M.S.M."/>
            <person name="Mascher T."/>
            <person name="Medema M.H."/>
            <person name="Devos D.P."/>
            <person name="Kaster A.-K."/>
            <person name="Ovreas L."/>
            <person name="Rohde M."/>
            <person name="Galperin M.Y."/>
            <person name="Jogler C."/>
        </authorList>
    </citation>
    <scope>NUCLEOTIDE SEQUENCE [LARGE SCALE GENOMIC DNA]</scope>
    <source>
        <strain evidence="7 8">Pla52o</strain>
    </source>
</reference>
<evidence type="ECO:0000256" key="3">
    <source>
        <dbReference type="ARBA" id="ARBA00022692"/>
    </source>
</evidence>